<keyword evidence="3 6" id="KW-1133">Transmembrane helix</keyword>
<dbReference type="WBParaSite" id="SMUV_0000678401-mRNA-1">
    <property type="protein sequence ID" value="SMUV_0000678401-mRNA-1"/>
    <property type="gene ID" value="SMUV_0000678401"/>
</dbReference>
<evidence type="ECO:0000256" key="6">
    <source>
        <dbReference type="SAM" id="Phobius"/>
    </source>
</evidence>
<reference evidence="9" key="1">
    <citation type="submission" date="2016-04" db="UniProtKB">
        <authorList>
            <consortium name="WormBaseParasite"/>
        </authorList>
    </citation>
    <scope>IDENTIFICATION</scope>
</reference>
<feature type="region of interest" description="Disordered" evidence="5">
    <location>
        <begin position="361"/>
        <end position="386"/>
    </location>
</feature>
<dbReference type="PANTHER" id="PTHR46641">
    <property type="entry name" value="FMRFAMIDE RECEPTOR-RELATED"/>
    <property type="match status" value="1"/>
</dbReference>
<dbReference type="Gene3D" id="1.20.1070.10">
    <property type="entry name" value="Rhodopsin 7-helix transmembrane proteins"/>
    <property type="match status" value="1"/>
</dbReference>
<evidence type="ECO:0000259" key="7">
    <source>
        <dbReference type="PROSITE" id="PS50262"/>
    </source>
</evidence>
<dbReference type="Proteomes" id="UP000046393">
    <property type="component" value="Unplaced"/>
</dbReference>
<evidence type="ECO:0000256" key="5">
    <source>
        <dbReference type="SAM" id="MobiDB-lite"/>
    </source>
</evidence>
<dbReference type="SUPFAM" id="SSF81321">
    <property type="entry name" value="Family A G protein-coupled receptor-like"/>
    <property type="match status" value="1"/>
</dbReference>
<dbReference type="PANTHER" id="PTHR46641:SF6">
    <property type="entry name" value="G-PROTEIN COUPLED RECEPTORS FAMILY 1 PROFILE DOMAIN-CONTAINING PROTEIN"/>
    <property type="match status" value="1"/>
</dbReference>
<comment type="subcellular location">
    <subcellularLocation>
        <location evidence="1">Membrane</location>
    </subcellularLocation>
</comment>
<proteinExistence type="predicted"/>
<dbReference type="AlphaFoldDB" id="A0A158R5H1"/>
<evidence type="ECO:0000256" key="2">
    <source>
        <dbReference type="ARBA" id="ARBA00022692"/>
    </source>
</evidence>
<organism evidence="8 9">
    <name type="scientific">Syphacia muris</name>
    <dbReference type="NCBI Taxonomy" id="451379"/>
    <lineage>
        <taxon>Eukaryota</taxon>
        <taxon>Metazoa</taxon>
        <taxon>Ecdysozoa</taxon>
        <taxon>Nematoda</taxon>
        <taxon>Chromadorea</taxon>
        <taxon>Rhabditida</taxon>
        <taxon>Spirurina</taxon>
        <taxon>Oxyuridomorpha</taxon>
        <taxon>Oxyuroidea</taxon>
        <taxon>Oxyuridae</taxon>
        <taxon>Syphacia</taxon>
    </lineage>
</organism>
<evidence type="ECO:0000256" key="1">
    <source>
        <dbReference type="ARBA" id="ARBA00004370"/>
    </source>
</evidence>
<evidence type="ECO:0000256" key="3">
    <source>
        <dbReference type="ARBA" id="ARBA00022989"/>
    </source>
</evidence>
<dbReference type="InterPro" id="IPR017452">
    <property type="entry name" value="GPCR_Rhodpsn_7TM"/>
</dbReference>
<dbReference type="InterPro" id="IPR052954">
    <property type="entry name" value="GPCR-Ligand_Int"/>
</dbReference>
<dbReference type="GO" id="GO:0016020">
    <property type="term" value="C:membrane"/>
    <property type="evidence" value="ECO:0007669"/>
    <property type="project" value="UniProtKB-SubCell"/>
</dbReference>
<keyword evidence="2 6" id="KW-0812">Transmembrane</keyword>
<feature type="transmembrane region" description="Helical" evidence="6">
    <location>
        <begin position="65"/>
        <end position="87"/>
    </location>
</feature>
<sequence length="386" mass="45636">MTERTWIPRTICYHEPKVHDYQLYFQLTKINLYFLLPFAILGTIFNSAALICLYNPPRISSGVFIYLRALLILDHCQIIMTSSAAFIPQFCDNHHSPNHTFYQFCMFERRFMKHLLPRLETTINGMHFWMVAALSTHRYWKISRPVISRIRDTAVRAQTIIITMLCVAAVYRAPTFLLELELKKKPTWRIQRRPEMTQVLSLYRLIYHSIIDPALSNLVPFIWMAIFSLLTLYEIFRSRDFTYRRLYFHFNDSKDRHATFATCFSNRAENMRQRQEWRATVSVILIILLYLVFHSLQFYNVIRKWQLLINAQCPTRTDYVQSEISNVLSMFSASVNAFVYIAFTNRLQRYIRQIMRRTSRSLSTSTDPPLSPPPSTVALEHPLTSA</sequence>
<keyword evidence="4 6" id="KW-0472">Membrane</keyword>
<evidence type="ECO:0000313" key="9">
    <source>
        <dbReference type="WBParaSite" id="SMUV_0000678401-mRNA-1"/>
    </source>
</evidence>
<feature type="transmembrane region" description="Helical" evidence="6">
    <location>
        <begin position="327"/>
        <end position="347"/>
    </location>
</feature>
<feature type="transmembrane region" description="Helical" evidence="6">
    <location>
        <begin position="160"/>
        <end position="178"/>
    </location>
</feature>
<feature type="transmembrane region" description="Helical" evidence="6">
    <location>
        <begin position="32"/>
        <end position="53"/>
    </location>
</feature>
<keyword evidence="8" id="KW-1185">Reference proteome</keyword>
<feature type="transmembrane region" description="Helical" evidence="6">
    <location>
        <begin position="218"/>
        <end position="236"/>
    </location>
</feature>
<evidence type="ECO:0000313" key="8">
    <source>
        <dbReference type="Proteomes" id="UP000046393"/>
    </source>
</evidence>
<protein>
    <submittedName>
        <fullName evidence="9">G_PROTEIN_RECEP_F1_2 domain-containing protein</fullName>
    </submittedName>
</protein>
<evidence type="ECO:0000256" key="4">
    <source>
        <dbReference type="ARBA" id="ARBA00023136"/>
    </source>
</evidence>
<feature type="transmembrane region" description="Helical" evidence="6">
    <location>
        <begin position="277"/>
        <end position="299"/>
    </location>
</feature>
<accession>A0A158R5H1</accession>
<feature type="domain" description="G-protein coupled receptors family 1 profile" evidence="7">
    <location>
        <begin position="45"/>
        <end position="340"/>
    </location>
</feature>
<name>A0A158R5H1_9BILA</name>
<dbReference type="PROSITE" id="PS50262">
    <property type="entry name" value="G_PROTEIN_RECEP_F1_2"/>
    <property type="match status" value="1"/>
</dbReference>